<dbReference type="Pfam" id="PF00266">
    <property type="entry name" value="Aminotran_5"/>
    <property type="match status" value="2"/>
</dbReference>
<dbReference type="PANTHER" id="PTHR14237:SF19">
    <property type="entry name" value="MITOCHONDRIAL AMIDOXIME REDUCING COMPONENT 1"/>
    <property type="match status" value="1"/>
</dbReference>
<dbReference type="InterPro" id="IPR015421">
    <property type="entry name" value="PyrdxlP-dep_Trfase_major"/>
</dbReference>
<feature type="domain" description="Aminotransferase class V" evidence="1">
    <location>
        <begin position="47"/>
        <end position="165"/>
    </location>
</feature>
<keyword evidence="2" id="KW-0032">Aminotransferase</keyword>
<evidence type="ECO:0000313" key="2">
    <source>
        <dbReference type="EMBL" id="MFC0564224.1"/>
    </source>
</evidence>
<feature type="domain" description="Aminotransferase class V" evidence="1">
    <location>
        <begin position="211"/>
        <end position="481"/>
    </location>
</feature>
<organism evidence="2 3">
    <name type="scientific">Plantactinospora siamensis</name>
    <dbReference type="NCBI Taxonomy" id="555372"/>
    <lineage>
        <taxon>Bacteria</taxon>
        <taxon>Bacillati</taxon>
        <taxon>Actinomycetota</taxon>
        <taxon>Actinomycetes</taxon>
        <taxon>Micromonosporales</taxon>
        <taxon>Micromonosporaceae</taxon>
        <taxon>Plantactinospora</taxon>
    </lineage>
</organism>
<dbReference type="SUPFAM" id="SSF53383">
    <property type="entry name" value="PLP-dependent transferases"/>
    <property type="match status" value="1"/>
</dbReference>
<dbReference type="EMBL" id="JBHLUE010000004">
    <property type="protein sequence ID" value="MFC0564224.1"/>
    <property type="molecule type" value="Genomic_DNA"/>
</dbReference>
<dbReference type="RefSeq" id="WP_377337168.1">
    <property type="nucleotide sequence ID" value="NZ_JBHLUE010000004.1"/>
</dbReference>
<reference evidence="2 3" key="1">
    <citation type="submission" date="2024-09" db="EMBL/GenBank/DDBJ databases">
        <authorList>
            <person name="Sun Q."/>
            <person name="Mori K."/>
        </authorList>
    </citation>
    <scope>NUCLEOTIDE SEQUENCE [LARGE SCALE GENOMIC DNA]</scope>
    <source>
        <strain evidence="2 3">TBRC 2205</strain>
    </source>
</reference>
<accession>A0ABV6NTW9</accession>
<protein>
    <submittedName>
        <fullName evidence="2">Aminotransferase class V-fold PLP-dependent enzyme</fullName>
    </submittedName>
</protein>
<evidence type="ECO:0000313" key="3">
    <source>
        <dbReference type="Proteomes" id="UP001589894"/>
    </source>
</evidence>
<dbReference type="InterPro" id="IPR015422">
    <property type="entry name" value="PyrdxlP-dep_Trfase_small"/>
</dbReference>
<dbReference type="Gene3D" id="3.90.1150.10">
    <property type="entry name" value="Aspartate Aminotransferase, domain 1"/>
    <property type="match status" value="1"/>
</dbReference>
<gene>
    <name evidence="2" type="ORF">ACFFHU_08600</name>
</gene>
<name>A0ABV6NTW9_9ACTN</name>
<dbReference type="InterPro" id="IPR000192">
    <property type="entry name" value="Aminotrans_V_dom"/>
</dbReference>
<dbReference type="InterPro" id="IPR015424">
    <property type="entry name" value="PyrdxlP-dep_Trfase"/>
</dbReference>
<dbReference type="GO" id="GO:0008483">
    <property type="term" value="F:transaminase activity"/>
    <property type="evidence" value="ECO:0007669"/>
    <property type="project" value="UniProtKB-KW"/>
</dbReference>
<keyword evidence="2" id="KW-0808">Transferase</keyword>
<comment type="caution">
    <text evidence="2">The sequence shown here is derived from an EMBL/GenBank/DDBJ whole genome shotgun (WGS) entry which is preliminary data.</text>
</comment>
<dbReference type="Gene3D" id="3.40.640.10">
    <property type="entry name" value="Type I PLP-dependent aspartate aminotransferase-like (Major domain)"/>
    <property type="match status" value="1"/>
</dbReference>
<dbReference type="PANTHER" id="PTHR14237">
    <property type="entry name" value="MOLYBDOPTERIN COFACTOR SULFURASE MOSC"/>
    <property type="match status" value="1"/>
</dbReference>
<proteinExistence type="predicted"/>
<dbReference type="Proteomes" id="UP001589894">
    <property type="component" value="Unassembled WGS sequence"/>
</dbReference>
<sequence length="506" mass="53882">MTTGDAAPGARTVDPRRLATTPGYADTARIDQLRAAEYPQLDRDGQVYLDYAGAGVAARAQLAAHHDRLLSGLYSNPHSENASSAAAGALVESARRAVLEFFRADPGEYAVIFTPNASGACRLVGEAYRFGRAAPLVLTWDNHNSVNGIREYARRAGAPVKYVPLAGPDLRVAERDVVAALDGGRGPLAAVRGTGLARGAGLARGGGRRGLFAYPAQSNFTGVQHPLGWVDLARRHGYDVLLDAAAYAPTNRLDLSAVRPDFVCLSWYKLFGYPTGVGALLARREALARLRRPWFAGGTIRAVSVQGGWHQPMADESGFEDGTLNFLSIPDVEFGLRWLDSIGVELIHARVGLLTGWLLDRLAGLRHRTGQPLVRIYGPPTAAGRGGTVALNLQRPDGSLVDERLVARDAAEAGFALRTGCFCNPGAGEAAFGIGRRSLRDALLPHVGTIDAYLEALRLPTGGAVRVSFGLASTAADAERFIDFVSATYLDRSGPTDVPLAPRLRC</sequence>
<keyword evidence="3" id="KW-1185">Reference proteome</keyword>
<evidence type="ECO:0000259" key="1">
    <source>
        <dbReference type="Pfam" id="PF00266"/>
    </source>
</evidence>